<evidence type="ECO:0000256" key="4">
    <source>
        <dbReference type="ARBA" id="ARBA00022490"/>
    </source>
</evidence>
<comment type="subunit">
    <text evidence="10">Component of the Arp2/3 complex.</text>
</comment>
<dbReference type="FunFam" id="3.30.1460.20:FF:000007">
    <property type="entry name" value="Arp2/3 complex 34 kDa subunit"/>
    <property type="match status" value="1"/>
</dbReference>
<dbReference type="OrthoDB" id="148331at2759"/>
<keyword evidence="7" id="KW-0966">Cell projection</keyword>
<evidence type="ECO:0000256" key="2">
    <source>
        <dbReference type="ARBA" id="ARBA00004316"/>
    </source>
</evidence>
<accession>A0A8J4QMD3</accession>
<evidence type="ECO:0000256" key="8">
    <source>
        <dbReference type="ARBA" id="ARBA00029755"/>
    </source>
</evidence>
<dbReference type="FunFam" id="3.30.1460.20:FF:000006">
    <property type="entry name" value="Arp2/3 complex 34 kDa subunit"/>
    <property type="match status" value="1"/>
</dbReference>
<evidence type="ECO:0000256" key="6">
    <source>
        <dbReference type="ARBA" id="ARBA00023212"/>
    </source>
</evidence>
<keyword evidence="4 10" id="KW-0963">Cytoplasm</keyword>
<proteinExistence type="inferred from homology"/>
<evidence type="ECO:0000256" key="7">
    <source>
        <dbReference type="ARBA" id="ARBA00023273"/>
    </source>
</evidence>
<dbReference type="GO" id="GO:0051015">
    <property type="term" value="F:actin filament binding"/>
    <property type="evidence" value="ECO:0007669"/>
    <property type="project" value="TreeGrafter"/>
</dbReference>
<comment type="caution">
    <text evidence="11">The sequence shown here is derived from an EMBL/GenBank/DDBJ whole genome shotgun (WGS) entry which is preliminary data.</text>
</comment>
<dbReference type="Gene3D" id="3.30.1460.20">
    <property type="match status" value="2"/>
</dbReference>
<dbReference type="AlphaFoldDB" id="A0A8J4QMD3"/>
<reference evidence="11" key="1">
    <citation type="submission" date="2020-03" db="EMBL/GenBank/DDBJ databases">
        <title>Castanea mollissima Vanexum genome sequencing.</title>
        <authorList>
            <person name="Staton M."/>
        </authorList>
    </citation>
    <scope>NUCLEOTIDE SEQUENCE</scope>
    <source>
        <tissue evidence="11">Leaf</tissue>
    </source>
</reference>
<evidence type="ECO:0000313" key="11">
    <source>
        <dbReference type="EMBL" id="KAF3956205.1"/>
    </source>
</evidence>
<evidence type="ECO:0000256" key="3">
    <source>
        <dbReference type="ARBA" id="ARBA00007192"/>
    </source>
</evidence>
<sequence length="374" mass="42302">MILLQSHSRFLLQTLLNRVHSLDKAVELDYNWVEFDDVRFHIQVSLKNSHVLLLSVSLPSPPAEAIFFNGLPFGAIEAIKAAYGVVVQILDPPKDGFNLTLKLNMSKLPPDEEYRHALLVKIASVREVVLGAPLRVILKKLGSRVVAPNKDRLVAIVHRPNESFFLVPQVEKVTVVYPMRFTDSIDIVLATSFLQEFVEARRTAGLNSAPSCLWSPSPPPELEGAPAEALLANAGFVTFVIFPRHVEGKKLDHTVWSLSTFHAYVSYHVKCSEGFMHTRMRRRVESLIQALDRAKPNVENSKKTAQSRSFKRLSLNEARTNSKSEAPVDSCVEFDAHVIYNVRLSFQRFIRGCNGRMECLFQFILSKQYYVELD</sequence>
<evidence type="ECO:0000313" key="12">
    <source>
        <dbReference type="Proteomes" id="UP000737018"/>
    </source>
</evidence>
<dbReference type="GO" id="GO:0042995">
    <property type="term" value="C:cell projection"/>
    <property type="evidence" value="ECO:0007669"/>
    <property type="project" value="UniProtKB-SubCell"/>
</dbReference>
<evidence type="ECO:0000256" key="5">
    <source>
        <dbReference type="ARBA" id="ARBA00023203"/>
    </source>
</evidence>
<dbReference type="PANTHER" id="PTHR12058">
    <property type="entry name" value="ARP2/3 COMPLEX 34 KDA SUBUNIT"/>
    <property type="match status" value="1"/>
</dbReference>
<dbReference type="InterPro" id="IPR007188">
    <property type="entry name" value="ARPC2"/>
</dbReference>
<gene>
    <name evidence="11" type="ORF">CMV_018649</name>
</gene>
<dbReference type="EMBL" id="JRKL02003163">
    <property type="protein sequence ID" value="KAF3956205.1"/>
    <property type="molecule type" value="Genomic_DNA"/>
</dbReference>
<keyword evidence="5 10" id="KW-0009">Actin-binding</keyword>
<dbReference type="SUPFAM" id="SSF69645">
    <property type="entry name" value="Arp2/3 complex subunits"/>
    <property type="match status" value="2"/>
</dbReference>
<name>A0A8J4QMD3_9ROSI</name>
<comment type="subcellular location">
    <subcellularLocation>
        <location evidence="2">Cell projection</location>
    </subcellularLocation>
    <subcellularLocation>
        <location evidence="1 10">Cytoplasm</location>
        <location evidence="1 10">Cytoskeleton</location>
    </subcellularLocation>
</comment>
<keyword evidence="12" id="KW-1185">Reference proteome</keyword>
<comment type="function">
    <text evidence="9">Functions as actin-binding component of the Arp2/3 complex which is involved in regulation of actin polymerization and together with an activating nucleation-promoting factor (NPF) mediates the formation of branched actin networks. Seems to contact the mother actin filament. Arp2/3 complex plays a critical role in the control of cell morphogenesis via the modulation of cell polarity development.</text>
</comment>
<protein>
    <recommendedName>
        <fullName evidence="8 10">Arp2/3 complex 34 kDa subunit</fullName>
    </recommendedName>
</protein>
<dbReference type="PANTHER" id="PTHR12058:SF0">
    <property type="entry name" value="ACTIN-RELATED PROTEIN 2_3 COMPLEX SUBUNIT 2"/>
    <property type="match status" value="1"/>
</dbReference>
<dbReference type="GO" id="GO:0030041">
    <property type="term" value="P:actin filament polymerization"/>
    <property type="evidence" value="ECO:0007669"/>
    <property type="project" value="InterPro"/>
</dbReference>
<dbReference type="GO" id="GO:0005200">
    <property type="term" value="F:structural constituent of cytoskeleton"/>
    <property type="evidence" value="ECO:0007669"/>
    <property type="project" value="TreeGrafter"/>
</dbReference>
<evidence type="ECO:0000256" key="1">
    <source>
        <dbReference type="ARBA" id="ARBA00004245"/>
    </source>
</evidence>
<comment type="similarity">
    <text evidence="3 10">Belongs to the ARPC2 family.</text>
</comment>
<dbReference type="GO" id="GO:0005885">
    <property type="term" value="C:Arp2/3 protein complex"/>
    <property type="evidence" value="ECO:0007669"/>
    <property type="project" value="InterPro"/>
</dbReference>
<evidence type="ECO:0000256" key="9">
    <source>
        <dbReference type="ARBA" id="ARBA00056923"/>
    </source>
</evidence>
<evidence type="ECO:0000256" key="10">
    <source>
        <dbReference type="RuleBase" id="RU364015"/>
    </source>
</evidence>
<dbReference type="GO" id="GO:0034314">
    <property type="term" value="P:Arp2/3 complex-mediated actin nucleation"/>
    <property type="evidence" value="ECO:0007669"/>
    <property type="project" value="InterPro"/>
</dbReference>
<dbReference type="Pfam" id="PF04045">
    <property type="entry name" value="P34-Arc"/>
    <property type="match status" value="1"/>
</dbReference>
<organism evidence="11 12">
    <name type="scientific">Castanea mollissima</name>
    <name type="common">Chinese chestnut</name>
    <dbReference type="NCBI Taxonomy" id="60419"/>
    <lineage>
        <taxon>Eukaryota</taxon>
        <taxon>Viridiplantae</taxon>
        <taxon>Streptophyta</taxon>
        <taxon>Embryophyta</taxon>
        <taxon>Tracheophyta</taxon>
        <taxon>Spermatophyta</taxon>
        <taxon>Magnoliopsida</taxon>
        <taxon>eudicotyledons</taxon>
        <taxon>Gunneridae</taxon>
        <taxon>Pentapetalae</taxon>
        <taxon>rosids</taxon>
        <taxon>fabids</taxon>
        <taxon>Fagales</taxon>
        <taxon>Fagaceae</taxon>
        <taxon>Castanea</taxon>
    </lineage>
</organism>
<dbReference type="InterPro" id="IPR034666">
    <property type="entry name" value="ARPC2/4"/>
</dbReference>
<keyword evidence="6 10" id="KW-0206">Cytoskeleton</keyword>
<dbReference type="Proteomes" id="UP000737018">
    <property type="component" value="Unassembled WGS sequence"/>
</dbReference>